<proteinExistence type="predicted"/>
<sequence length="124" mass="14243">MEKIQYISITSWGGERGYHRSLQITSDSLFYEFGSAVDTVNNINIKKINSHYKLEDFIAVNELINFSKMQSGESRQPVDGTDTEITIKTDTTEFKVTNAGNNNLWHSVMEKMNAIIEKEFKKEI</sequence>
<organism evidence="1 2">
    <name type="scientific">Pedobacter frigidisoli</name>
    <dbReference type="NCBI Taxonomy" id="2530455"/>
    <lineage>
        <taxon>Bacteria</taxon>
        <taxon>Pseudomonadati</taxon>
        <taxon>Bacteroidota</taxon>
        <taxon>Sphingobacteriia</taxon>
        <taxon>Sphingobacteriales</taxon>
        <taxon>Sphingobacteriaceae</taxon>
        <taxon>Pedobacter</taxon>
    </lineage>
</organism>
<accession>A0A4V2MNB9</accession>
<comment type="caution">
    <text evidence="1">The sequence shown here is derived from an EMBL/GenBank/DDBJ whole genome shotgun (WGS) entry which is preliminary data.</text>
</comment>
<dbReference type="AlphaFoldDB" id="A0A4V2MNB9"/>
<dbReference type="EMBL" id="SJSN01000002">
    <property type="protein sequence ID" value="TCD12118.1"/>
    <property type="molecule type" value="Genomic_DNA"/>
</dbReference>
<protein>
    <submittedName>
        <fullName evidence="1">Uncharacterized protein</fullName>
    </submittedName>
</protein>
<evidence type="ECO:0000313" key="2">
    <source>
        <dbReference type="Proteomes" id="UP000291485"/>
    </source>
</evidence>
<evidence type="ECO:0000313" key="1">
    <source>
        <dbReference type="EMBL" id="TCD12118.1"/>
    </source>
</evidence>
<dbReference type="Proteomes" id="UP000291485">
    <property type="component" value="Unassembled WGS sequence"/>
</dbReference>
<reference evidence="1 2" key="1">
    <citation type="submission" date="2019-02" db="EMBL/GenBank/DDBJ databases">
        <title>Pedobacter sp. RP-3-11 sp. nov., isolated from Arctic soil.</title>
        <authorList>
            <person name="Dahal R.H."/>
        </authorList>
    </citation>
    <scope>NUCLEOTIDE SEQUENCE [LARGE SCALE GENOMIC DNA]</scope>
    <source>
        <strain evidence="1 2">RP-3-11</strain>
    </source>
</reference>
<keyword evidence="2" id="KW-1185">Reference proteome</keyword>
<name>A0A4V2MNB9_9SPHI</name>
<dbReference type="OrthoDB" id="770372at2"/>
<gene>
    <name evidence="1" type="ORF">EZ449_03620</name>
</gene>